<name>A0AAV7LZJ6_PLEWA</name>
<gene>
    <name evidence="1" type="ORF">NDU88_002090</name>
</gene>
<dbReference type="AlphaFoldDB" id="A0AAV7LZJ6"/>
<dbReference type="EMBL" id="JANPWB010000014">
    <property type="protein sequence ID" value="KAJ1096960.1"/>
    <property type="molecule type" value="Genomic_DNA"/>
</dbReference>
<sequence>MHIDNKVTVYDISNAEETGNDKMLLMMPFPPLKRCTPMTVPVNGEVVINDDVAKEHDFNGKAAVDGGLMA</sequence>
<evidence type="ECO:0000313" key="2">
    <source>
        <dbReference type="Proteomes" id="UP001066276"/>
    </source>
</evidence>
<dbReference type="Proteomes" id="UP001066276">
    <property type="component" value="Chromosome 10"/>
</dbReference>
<organism evidence="1 2">
    <name type="scientific">Pleurodeles waltl</name>
    <name type="common">Iberian ribbed newt</name>
    <dbReference type="NCBI Taxonomy" id="8319"/>
    <lineage>
        <taxon>Eukaryota</taxon>
        <taxon>Metazoa</taxon>
        <taxon>Chordata</taxon>
        <taxon>Craniata</taxon>
        <taxon>Vertebrata</taxon>
        <taxon>Euteleostomi</taxon>
        <taxon>Amphibia</taxon>
        <taxon>Batrachia</taxon>
        <taxon>Caudata</taxon>
        <taxon>Salamandroidea</taxon>
        <taxon>Salamandridae</taxon>
        <taxon>Pleurodelinae</taxon>
        <taxon>Pleurodeles</taxon>
    </lineage>
</organism>
<evidence type="ECO:0000313" key="1">
    <source>
        <dbReference type="EMBL" id="KAJ1096960.1"/>
    </source>
</evidence>
<comment type="caution">
    <text evidence="1">The sequence shown here is derived from an EMBL/GenBank/DDBJ whole genome shotgun (WGS) entry which is preliminary data.</text>
</comment>
<proteinExistence type="predicted"/>
<accession>A0AAV7LZJ6</accession>
<protein>
    <submittedName>
        <fullName evidence="1">Uncharacterized protein</fullName>
    </submittedName>
</protein>
<reference evidence="1" key="1">
    <citation type="journal article" date="2022" name="bioRxiv">
        <title>Sequencing and chromosome-scale assembly of the giantPleurodeles waltlgenome.</title>
        <authorList>
            <person name="Brown T."/>
            <person name="Elewa A."/>
            <person name="Iarovenko S."/>
            <person name="Subramanian E."/>
            <person name="Araus A.J."/>
            <person name="Petzold A."/>
            <person name="Susuki M."/>
            <person name="Suzuki K.-i.T."/>
            <person name="Hayashi T."/>
            <person name="Toyoda A."/>
            <person name="Oliveira C."/>
            <person name="Osipova E."/>
            <person name="Leigh N.D."/>
            <person name="Simon A."/>
            <person name="Yun M.H."/>
        </authorList>
    </citation>
    <scope>NUCLEOTIDE SEQUENCE</scope>
    <source>
        <strain evidence="1">20211129_DDA</strain>
        <tissue evidence="1">Liver</tissue>
    </source>
</reference>
<keyword evidence="2" id="KW-1185">Reference proteome</keyword>